<dbReference type="WBParaSite" id="ACRNAN_scaffold4593.g14652.t1">
    <property type="protein sequence ID" value="ACRNAN_scaffold4593.g14652.t1"/>
    <property type="gene ID" value="ACRNAN_scaffold4593.g14652"/>
</dbReference>
<evidence type="ECO:0000256" key="1">
    <source>
        <dbReference type="SAM" id="MobiDB-lite"/>
    </source>
</evidence>
<evidence type="ECO:0000313" key="2">
    <source>
        <dbReference type="Proteomes" id="UP000887540"/>
    </source>
</evidence>
<feature type="region of interest" description="Disordered" evidence="1">
    <location>
        <begin position="1"/>
        <end position="67"/>
    </location>
</feature>
<keyword evidence="2" id="KW-1185">Reference proteome</keyword>
<dbReference type="Proteomes" id="UP000887540">
    <property type="component" value="Unplaced"/>
</dbReference>
<dbReference type="AlphaFoldDB" id="A0A914DZ63"/>
<organism evidence="2 3">
    <name type="scientific">Acrobeloides nanus</name>
    <dbReference type="NCBI Taxonomy" id="290746"/>
    <lineage>
        <taxon>Eukaryota</taxon>
        <taxon>Metazoa</taxon>
        <taxon>Ecdysozoa</taxon>
        <taxon>Nematoda</taxon>
        <taxon>Chromadorea</taxon>
        <taxon>Rhabditida</taxon>
        <taxon>Tylenchina</taxon>
        <taxon>Cephalobomorpha</taxon>
        <taxon>Cephaloboidea</taxon>
        <taxon>Cephalobidae</taxon>
        <taxon>Acrobeloides</taxon>
    </lineage>
</organism>
<feature type="compositionally biased region" description="Polar residues" evidence="1">
    <location>
        <begin position="35"/>
        <end position="61"/>
    </location>
</feature>
<proteinExistence type="predicted"/>
<feature type="compositionally biased region" description="Polar residues" evidence="1">
    <location>
        <begin position="7"/>
        <end position="24"/>
    </location>
</feature>
<sequence>MCGCENKASNRSAKESLTQPTQVASVEGDLRKSARSNSKPITTPATSRRTTQASNTKSVNATRGDLKEVKITPDKLRFRDGGDADPELDRQAARLQDEVLGQRIYKFKPVFYFLKLSEHQIKSQTGVKHKPDKLLVVYTEAKDSEDAKKIYELKPAAKELSVGLIMA</sequence>
<protein>
    <submittedName>
        <fullName evidence="3">Uncharacterized protein</fullName>
    </submittedName>
</protein>
<evidence type="ECO:0000313" key="3">
    <source>
        <dbReference type="WBParaSite" id="ACRNAN_scaffold4593.g14652.t1"/>
    </source>
</evidence>
<reference evidence="3" key="1">
    <citation type="submission" date="2022-11" db="UniProtKB">
        <authorList>
            <consortium name="WormBaseParasite"/>
        </authorList>
    </citation>
    <scope>IDENTIFICATION</scope>
</reference>
<name>A0A914DZ63_9BILA</name>
<accession>A0A914DZ63</accession>